<reference evidence="2" key="1">
    <citation type="submission" date="2023-06" db="EMBL/GenBank/DDBJ databases">
        <title>Genome-scale phylogeny and comparative genomics of the fungal order Sordariales.</title>
        <authorList>
            <consortium name="Lawrence Berkeley National Laboratory"/>
            <person name="Hensen N."/>
            <person name="Bonometti L."/>
            <person name="Westerberg I."/>
            <person name="Brannstrom I.O."/>
            <person name="Guillou S."/>
            <person name="Cros-Aarteil S."/>
            <person name="Calhoun S."/>
            <person name="Haridas S."/>
            <person name="Kuo A."/>
            <person name="Mondo S."/>
            <person name="Pangilinan J."/>
            <person name="Riley R."/>
            <person name="Labutti K."/>
            <person name="Andreopoulos B."/>
            <person name="Lipzen A."/>
            <person name="Chen C."/>
            <person name="Yanf M."/>
            <person name="Daum C."/>
            <person name="Ng V."/>
            <person name="Clum A."/>
            <person name="Steindorff A."/>
            <person name="Ohm R."/>
            <person name="Martin F."/>
            <person name="Silar P."/>
            <person name="Natvig D."/>
            <person name="Lalanne C."/>
            <person name="Gautier V."/>
            <person name="Ament-Velasquez S.L."/>
            <person name="Kruys A."/>
            <person name="Hutchinson M.I."/>
            <person name="Powell A.J."/>
            <person name="Barry K."/>
            <person name="Miller A.N."/>
            <person name="Grigoriev I.V."/>
            <person name="Debuchy R."/>
            <person name="Gladieux P."/>
            <person name="Thoren M.H."/>
            <person name="Johannesson H."/>
        </authorList>
    </citation>
    <scope>NUCLEOTIDE SEQUENCE</scope>
    <source>
        <strain evidence="2">CBS 540.89</strain>
    </source>
</reference>
<evidence type="ECO:0000256" key="1">
    <source>
        <dbReference type="SAM" id="Phobius"/>
    </source>
</evidence>
<dbReference type="Proteomes" id="UP001172159">
    <property type="component" value="Unassembled WGS sequence"/>
</dbReference>
<accession>A0AA40EF19</accession>
<name>A0AA40EF19_9PEZI</name>
<keyword evidence="1" id="KW-1133">Transmembrane helix</keyword>
<gene>
    <name evidence="2" type="ORF">B0T21DRAFT_366123</name>
</gene>
<comment type="caution">
    <text evidence="2">The sequence shown here is derived from an EMBL/GenBank/DDBJ whole genome shotgun (WGS) entry which is preliminary data.</text>
</comment>
<evidence type="ECO:0000313" key="2">
    <source>
        <dbReference type="EMBL" id="KAK0736012.1"/>
    </source>
</evidence>
<dbReference type="AlphaFoldDB" id="A0AA40EF19"/>
<keyword evidence="1" id="KW-0472">Membrane</keyword>
<evidence type="ECO:0000313" key="3">
    <source>
        <dbReference type="Proteomes" id="UP001172159"/>
    </source>
</evidence>
<proteinExistence type="predicted"/>
<keyword evidence="3" id="KW-1185">Reference proteome</keyword>
<protein>
    <submittedName>
        <fullName evidence="2">Uncharacterized protein</fullName>
    </submittedName>
</protein>
<organism evidence="2 3">
    <name type="scientific">Apiosordaria backusii</name>
    <dbReference type="NCBI Taxonomy" id="314023"/>
    <lineage>
        <taxon>Eukaryota</taxon>
        <taxon>Fungi</taxon>
        <taxon>Dikarya</taxon>
        <taxon>Ascomycota</taxon>
        <taxon>Pezizomycotina</taxon>
        <taxon>Sordariomycetes</taxon>
        <taxon>Sordariomycetidae</taxon>
        <taxon>Sordariales</taxon>
        <taxon>Lasiosphaeriaceae</taxon>
        <taxon>Apiosordaria</taxon>
    </lineage>
</organism>
<dbReference type="EMBL" id="JAUKTV010000006">
    <property type="protein sequence ID" value="KAK0736012.1"/>
    <property type="molecule type" value="Genomic_DNA"/>
</dbReference>
<feature type="transmembrane region" description="Helical" evidence="1">
    <location>
        <begin position="27"/>
        <end position="53"/>
    </location>
</feature>
<sequence length="108" mass="12744">MLLVAQFLVVMFLPVQFLVAQFLLAMFSAFLVLVALSLLVLFLVGLVSLMGCLYPLSHQNLALCHPRRMIPRWTCHRTFWLPPRERKVIRPHTRQRVRREQSRRGSRF</sequence>
<keyword evidence="1" id="KW-0812">Transmembrane</keyword>